<dbReference type="RefSeq" id="WP_197642267.1">
    <property type="nucleotide sequence ID" value="NZ_JAEACP010000004.1"/>
</dbReference>
<gene>
    <name evidence="2" type="ORF">ACFOD6_00960</name>
</gene>
<protein>
    <submittedName>
        <fullName evidence="2">VOC family protein</fullName>
    </submittedName>
</protein>
<dbReference type="Gene3D" id="3.10.180.10">
    <property type="entry name" value="2,3-Dihydroxybiphenyl 1,2-Dioxygenase, domain 1"/>
    <property type="match status" value="1"/>
</dbReference>
<organism evidence="2 3">
    <name type="scientific">Tabrizicola soli</name>
    <dbReference type="NCBI Taxonomy" id="2185115"/>
    <lineage>
        <taxon>Bacteria</taxon>
        <taxon>Pseudomonadati</taxon>
        <taxon>Pseudomonadota</taxon>
        <taxon>Alphaproteobacteria</taxon>
        <taxon>Rhodobacterales</taxon>
        <taxon>Paracoccaceae</taxon>
        <taxon>Tabrizicola</taxon>
    </lineage>
</organism>
<evidence type="ECO:0000313" key="2">
    <source>
        <dbReference type="EMBL" id="MFC3084605.1"/>
    </source>
</evidence>
<comment type="caution">
    <text evidence="2">The sequence shown here is derived from an EMBL/GenBank/DDBJ whole genome shotgun (WGS) entry which is preliminary data.</text>
</comment>
<sequence length="211" mass="22352">MLVPELTLAAPDAGARMLERFGFRPDAALWRLGSQALRVTQGEPRGHGRIDHVALTVPDIDRALADLTTRGLTLDAGVTPGGPELIPEFWTGGLRFAYLAGPEGARIELCQRLTGASAETGQDHVGIPCADLAPMQAFFEGQGARLVAAVDLDRPEGRIPVRFLAFQGGMVELYQPVSPAPRAAPGLWSRLLVTGLATPIHGPEGLVLAPL</sequence>
<dbReference type="InterPro" id="IPR037523">
    <property type="entry name" value="VOC_core"/>
</dbReference>
<dbReference type="InterPro" id="IPR029068">
    <property type="entry name" value="Glyas_Bleomycin-R_OHBP_Dase"/>
</dbReference>
<name>A0ABV7DP69_9RHOB</name>
<reference evidence="3" key="1">
    <citation type="journal article" date="2019" name="Int. J. Syst. Evol. Microbiol.">
        <title>The Global Catalogue of Microorganisms (GCM) 10K type strain sequencing project: providing services to taxonomists for standard genome sequencing and annotation.</title>
        <authorList>
            <consortium name="The Broad Institute Genomics Platform"/>
            <consortium name="The Broad Institute Genome Sequencing Center for Infectious Disease"/>
            <person name="Wu L."/>
            <person name="Ma J."/>
        </authorList>
    </citation>
    <scope>NUCLEOTIDE SEQUENCE [LARGE SCALE GENOMIC DNA]</scope>
    <source>
        <strain evidence="3">KCTC 62102</strain>
    </source>
</reference>
<dbReference type="PROSITE" id="PS51819">
    <property type="entry name" value="VOC"/>
    <property type="match status" value="1"/>
</dbReference>
<dbReference type="CDD" id="cd06587">
    <property type="entry name" value="VOC"/>
    <property type="match status" value="1"/>
</dbReference>
<dbReference type="SUPFAM" id="SSF54593">
    <property type="entry name" value="Glyoxalase/Bleomycin resistance protein/Dihydroxybiphenyl dioxygenase"/>
    <property type="match status" value="2"/>
</dbReference>
<feature type="domain" description="VOC" evidence="1">
    <location>
        <begin position="49"/>
        <end position="176"/>
    </location>
</feature>
<dbReference type="Proteomes" id="UP001595445">
    <property type="component" value="Unassembled WGS sequence"/>
</dbReference>
<accession>A0ABV7DP69</accession>
<dbReference type="EMBL" id="JBHRSM010000001">
    <property type="protein sequence ID" value="MFC3084605.1"/>
    <property type="molecule type" value="Genomic_DNA"/>
</dbReference>
<proteinExistence type="predicted"/>
<evidence type="ECO:0000259" key="1">
    <source>
        <dbReference type="PROSITE" id="PS51819"/>
    </source>
</evidence>
<evidence type="ECO:0000313" key="3">
    <source>
        <dbReference type="Proteomes" id="UP001595445"/>
    </source>
</evidence>
<keyword evidence="3" id="KW-1185">Reference proteome</keyword>